<name>A0A9J9H9X6_RHIWR</name>
<dbReference type="InterPro" id="IPR011146">
    <property type="entry name" value="HIT-like"/>
</dbReference>
<evidence type="ECO:0000256" key="1">
    <source>
        <dbReference type="PROSITE-ProRule" id="PRU00464"/>
    </source>
</evidence>
<feature type="domain" description="HIT" evidence="3">
    <location>
        <begin position="2"/>
        <end position="104"/>
    </location>
</feature>
<dbReference type="Gene3D" id="3.30.428.10">
    <property type="entry name" value="HIT-like"/>
    <property type="match status" value="1"/>
</dbReference>
<organism evidence="4 5">
    <name type="scientific">Rhizorhabdus wittichii (strain DSM 6014 / CCUG 31198 / JCM 15750 / NBRC 105917 / EY 4224 / RW1)</name>
    <name type="common">Sphingomonas wittichii</name>
    <dbReference type="NCBI Taxonomy" id="392499"/>
    <lineage>
        <taxon>Bacteria</taxon>
        <taxon>Pseudomonadati</taxon>
        <taxon>Pseudomonadota</taxon>
        <taxon>Alphaproteobacteria</taxon>
        <taxon>Sphingomonadales</taxon>
        <taxon>Sphingomonadaceae</taxon>
        <taxon>Rhizorhabdus</taxon>
    </lineage>
</organism>
<proteinExistence type="predicted"/>
<reference evidence="4 5" key="1">
    <citation type="journal article" date="2010" name="J. Bacteriol.">
        <title>Genome sequence of the dioxin-mineralizing bacterium Sphingomonas wittichii RW1.</title>
        <authorList>
            <person name="Miller T.R."/>
            <person name="Delcher A.L."/>
            <person name="Salzberg S.L."/>
            <person name="Saunders E."/>
            <person name="Detter J.C."/>
            <person name="Halden R.U."/>
        </authorList>
    </citation>
    <scope>NUCLEOTIDE SEQUENCE [LARGE SCALE GENOMIC DNA]</scope>
    <source>
        <strain evidence="5">DSM 6014 / CCUG 31198 / JCM 15750 / NBRC 105917 / EY 4224 / RW1</strain>
    </source>
</reference>
<keyword evidence="4" id="KW-0378">Hydrolase</keyword>
<dbReference type="KEGG" id="swi:Swit_1308"/>
<dbReference type="AlphaFoldDB" id="A0A9J9H9X6"/>
<feature type="compositionally biased region" description="Basic and acidic residues" evidence="2">
    <location>
        <begin position="172"/>
        <end position="186"/>
    </location>
</feature>
<dbReference type="EMBL" id="CP000699">
    <property type="protein sequence ID" value="ABQ67673.1"/>
    <property type="molecule type" value="Genomic_DNA"/>
</dbReference>
<feature type="region of interest" description="Disordered" evidence="2">
    <location>
        <begin position="153"/>
        <end position="210"/>
    </location>
</feature>
<evidence type="ECO:0000313" key="4">
    <source>
        <dbReference type="EMBL" id="ABQ67673.1"/>
    </source>
</evidence>
<dbReference type="InterPro" id="IPR036265">
    <property type="entry name" value="HIT-like_sf"/>
</dbReference>
<evidence type="ECO:0000259" key="3">
    <source>
        <dbReference type="PROSITE" id="PS51084"/>
    </source>
</evidence>
<dbReference type="GO" id="GO:0016787">
    <property type="term" value="F:hydrolase activity"/>
    <property type="evidence" value="ECO:0007669"/>
    <property type="project" value="UniProtKB-KW"/>
</dbReference>
<dbReference type="OrthoDB" id="9784774at2"/>
<gene>
    <name evidence="4" type="ordered locus">Swit_1308</name>
</gene>
<feature type="short sequence motif" description="Histidine triad motif" evidence="1">
    <location>
        <begin position="89"/>
        <end position="93"/>
    </location>
</feature>
<dbReference type="Proteomes" id="UP000001989">
    <property type="component" value="Chromosome"/>
</dbReference>
<protein>
    <submittedName>
        <fullName evidence="4">Diadenosine tetraphosphate (Ap4A) hydrolase and other HIT family hydrolase-like protein</fullName>
    </submittedName>
</protein>
<evidence type="ECO:0000256" key="2">
    <source>
        <dbReference type="SAM" id="MobiDB-lite"/>
    </source>
</evidence>
<keyword evidence="5" id="KW-1185">Reference proteome</keyword>
<sequence>MANATIEKFGWPATLVRDYRHWVVLLRPAQPTLGSLVLAAKSDATAFGDLPAEAHAELKTVTAEIETALKLAVDYRKLNYLMLMMVDPHVHFHVIPRHEGEREHDGLSITDAGWPGPPALGQAVALSDGQVAAMAGWLKGLMANGRSAAALAKGSPAQEQIRNGAPNPVRDAGPDAIRDEDGKDWDVVDESSDESFPASDPPNYSRPKKN</sequence>
<evidence type="ECO:0000313" key="5">
    <source>
        <dbReference type="Proteomes" id="UP000001989"/>
    </source>
</evidence>
<dbReference type="SUPFAM" id="SSF54197">
    <property type="entry name" value="HIT-like"/>
    <property type="match status" value="1"/>
</dbReference>
<dbReference type="Pfam" id="PF01230">
    <property type="entry name" value="HIT"/>
    <property type="match status" value="1"/>
</dbReference>
<accession>A0A9J9H9X6</accession>
<dbReference type="PROSITE" id="PS51084">
    <property type="entry name" value="HIT_2"/>
    <property type="match status" value="1"/>
</dbReference>